<gene>
    <name evidence="8" type="ORF">PHET_08031</name>
</gene>
<evidence type="ECO:0000256" key="4">
    <source>
        <dbReference type="ARBA" id="ARBA00022989"/>
    </source>
</evidence>
<evidence type="ECO:0000256" key="3">
    <source>
        <dbReference type="ARBA" id="ARBA00022737"/>
    </source>
</evidence>
<dbReference type="SMART" id="SM00033">
    <property type="entry name" value="CH"/>
    <property type="match status" value="1"/>
</dbReference>
<protein>
    <recommendedName>
        <fullName evidence="7">Calponin-homology (CH) domain-containing protein</fullName>
    </recommendedName>
</protein>
<evidence type="ECO:0000256" key="5">
    <source>
        <dbReference type="ARBA" id="ARBA00023136"/>
    </source>
</evidence>
<dbReference type="GO" id="GO:0005737">
    <property type="term" value="C:cytoplasm"/>
    <property type="evidence" value="ECO:0007669"/>
    <property type="project" value="TreeGrafter"/>
</dbReference>
<dbReference type="Gene3D" id="1.10.418.10">
    <property type="entry name" value="Calponin-like domain"/>
    <property type="match status" value="1"/>
</dbReference>
<dbReference type="OrthoDB" id="18740at2759"/>
<name>A0A8J4SHV9_9TREM</name>
<evidence type="ECO:0000313" key="9">
    <source>
        <dbReference type="Proteomes" id="UP000748531"/>
    </source>
</evidence>
<dbReference type="FunFam" id="1.10.418.10:FF:000033">
    <property type="entry name" value="nesprin-1 isoform X1"/>
    <property type="match status" value="1"/>
</dbReference>
<keyword evidence="2" id="KW-0812">Transmembrane</keyword>
<dbReference type="InterPro" id="IPR057057">
    <property type="entry name" value="Spectrin_SYNE1"/>
</dbReference>
<evidence type="ECO:0000313" key="8">
    <source>
        <dbReference type="EMBL" id="KAF5398493.1"/>
    </source>
</evidence>
<dbReference type="PROSITE" id="PS50021">
    <property type="entry name" value="CH"/>
    <property type="match status" value="1"/>
</dbReference>
<organism evidence="8 9">
    <name type="scientific">Paragonimus heterotremus</name>
    <dbReference type="NCBI Taxonomy" id="100268"/>
    <lineage>
        <taxon>Eukaryota</taxon>
        <taxon>Metazoa</taxon>
        <taxon>Spiralia</taxon>
        <taxon>Lophotrochozoa</taxon>
        <taxon>Platyhelminthes</taxon>
        <taxon>Trematoda</taxon>
        <taxon>Digenea</taxon>
        <taxon>Plagiorchiida</taxon>
        <taxon>Troglotremata</taxon>
        <taxon>Troglotrematidae</taxon>
        <taxon>Paragonimus</taxon>
    </lineage>
</organism>
<keyword evidence="4" id="KW-1133">Transmembrane helix</keyword>
<evidence type="ECO:0000256" key="1">
    <source>
        <dbReference type="ARBA" id="ARBA00004370"/>
    </source>
</evidence>
<feature type="domain" description="Calponin-homology (CH)" evidence="7">
    <location>
        <begin position="25"/>
        <end position="130"/>
    </location>
</feature>
<dbReference type="SUPFAM" id="SSF47576">
    <property type="entry name" value="Calponin-homology domain, CH-domain"/>
    <property type="match status" value="1"/>
</dbReference>
<sequence length="609" mass="70222">MQIEEQEEILMQILGLPSGTARNRGSAKQILKKWVQDIFAGKYDVKVQDFGSSWRDGLAFNAMVHNIDSTLVQMDQLKYRTHRENLEHAFTQAETYLGIPKLLDPEDVDVERPDEKSIMTYVAQFFQAYPEAAKRKPSEVMDETPKTVSVEELIAKIRSTEQLVSKSLQDSDSSLDEHFTEYNQTCQQYQSFEELLDQLNTEWKEAAHGSSSRDSSELEIAEEALKSLRDLIDRWRWHIDNLAPGDFGTVAKWTSQAEQWLKATEDSWYQSTSSNKRRGMAGRPTESWRPSSADPPHSPPSFDRIESLFKEESEIFGLSNHRANSMRDLLSRAVEHQGELMNSEFIDQLSRRLSDALAKEPGYTACLTASKARRGFLDLLYATHFTDTEVGVSLRSRRKASATGLEYRLADWTAVLEGSNTDENRDLVQDSLIDYEHCLETEKVPGKLEKTQQEIRKQHTLLTELAVADGKLPPKNALKVIAEWIRDGDKKWNTEKANNIRSIGEELKRRLDAWDTWMQCTQNLERWLSRAERMINAQLEPGDDRGEVYRWIEEAQEAAEFLGNVSDVKKLQQFEERLVKLDQNVSYVFKAFFLYDQKFSLLFFTNVRI</sequence>
<dbReference type="InterPro" id="IPR036872">
    <property type="entry name" value="CH_dom_sf"/>
</dbReference>
<evidence type="ECO:0000259" key="7">
    <source>
        <dbReference type="PROSITE" id="PS50021"/>
    </source>
</evidence>
<dbReference type="PANTHER" id="PTHR47535">
    <property type="entry name" value="MUSCLE-SPECIFIC PROTEIN 300 KDA, ISOFORM G"/>
    <property type="match status" value="1"/>
</dbReference>
<dbReference type="GO" id="GO:0051015">
    <property type="term" value="F:actin filament binding"/>
    <property type="evidence" value="ECO:0007669"/>
    <property type="project" value="TreeGrafter"/>
</dbReference>
<accession>A0A8J4SHV9</accession>
<dbReference type="Proteomes" id="UP000748531">
    <property type="component" value="Unassembled WGS sequence"/>
</dbReference>
<proteinExistence type="predicted"/>
<dbReference type="PANTHER" id="PTHR47535:SF1">
    <property type="entry name" value="NESPRIN-1"/>
    <property type="match status" value="1"/>
</dbReference>
<dbReference type="EMBL" id="LUCH01004943">
    <property type="protein sequence ID" value="KAF5398493.1"/>
    <property type="molecule type" value="Genomic_DNA"/>
</dbReference>
<dbReference type="GO" id="GO:0034993">
    <property type="term" value="C:meiotic nuclear membrane microtubule tethering complex"/>
    <property type="evidence" value="ECO:0007669"/>
    <property type="project" value="TreeGrafter"/>
</dbReference>
<dbReference type="InterPro" id="IPR001715">
    <property type="entry name" value="CH_dom"/>
</dbReference>
<dbReference type="Pfam" id="PF00307">
    <property type="entry name" value="CH"/>
    <property type="match status" value="1"/>
</dbReference>
<evidence type="ECO:0000256" key="2">
    <source>
        <dbReference type="ARBA" id="ARBA00022692"/>
    </source>
</evidence>
<keyword evidence="5" id="KW-0472">Membrane</keyword>
<dbReference type="GO" id="GO:0007097">
    <property type="term" value="P:nuclear migration"/>
    <property type="evidence" value="ECO:0007669"/>
    <property type="project" value="TreeGrafter"/>
</dbReference>
<feature type="region of interest" description="Disordered" evidence="6">
    <location>
        <begin position="271"/>
        <end position="302"/>
    </location>
</feature>
<reference evidence="8" key="1">
    <citation type="submission" date="2019-05" db="EMBL/GenBank/DDBJ databases">
        <title>Annotation for the trematode Paragonimus heterotremus.</title>
        <authorList>
            <person name="Choi Y.-J."/>
        </authorList>
    </citation>
    <scope>NUCLEOTIDE SEQUENCE</scope>
    <source>
        <strain evidence="8">LC</strain>
    </source>
</reference>
<comment type="caution">
    <text evidence="8">The sequence shown here is derived from an EMBL/GenBank/DDBJ whole genome shotgun (WGS) entry which is preliminary data.</text>
</comment>
<dbReference type="AlphaFoldDB" id="A0A8J4SHV9"/>
<comment type="subcellular location">
    <subcellularLocation>
        <location evidence="1">Membrane</location>
    </subcellularLocation>
</comment>
<evidence type="ECO:0000256" key="6">
    <source>
        <dbReference type="SAM" id="MobiDB-lite"/>
    </source>
</evidence>
<dbReference type="Pfam" id="PF25034">
    <property type="entry name" value="Spectrin_SYNE1"/>
    <property type="match status" value="1"/>
</dbReference>
<dbReference type="InterPro" id="IPR052403">
    <property type="entry name" value="LINC-complex_assoc"/>
</dbReference>
<keyword evidence="3" id="KW-0677">Repeat</keyword>
<keyword evidence="9" id="KW-1185">Reference proteome</keyword>
<dbReference type="GO" id="GO:0005640">
    <property type="term" value="C:nuclear outer membrane"/>
    <property type="evidence" value="ECO:0007669"/>
    <property type="project" value="TreeGrafter"/>
</dbReference>